<sequence>MSDADDAAVLATLARLKRVREMRSQLARVAAARQQGIAAQSQRALDDAQQRLNAQIAAKAAIQQRLANGDGGAGPDGAASARVYQEAAADARTATLRIGKATHTVMQASVTHDNHEAELAQLQRAARRAKAAEDKLEKAGERALKSRAVRSERAADDLADSFAVRRFGMSNPQAADASTPEADAAHEPLPFTRDPRC</sequence>
<comment type="caution">
    <text evidence="4">The sequence shown here is derived from an EMBL/GenBank/DDBJ whole genome shotgun (WGS) entry which is preliminary data.</text>
</comment>
<keyword evidence="1" id="KW-0175">Coiled coil</keyword>
<evidence type="ECO:0000313" key="5">
    <source>
        <dbReference type="Proteomes" id="UP000321776"/>
    </source>
</evidence>
<evidence type="ECO:0000313" key="6">
    <source>
        <dbReference type="Proteomes" id="UP001481677"/>
    </source>
</evidence>
<protein>
    <recommendedName>
        <fullName evidence="7">Mucin</fullName>
    </recommendedName>
</protein>
<dbReference type="AlphaFoldDB" id="A0A5C6V4W3"/>
<feature type="coiled-coil region" evidence="1">
    <location>
        <begin position="38"/>
        <end position="65"/>
    </location>
</feature>
<gene>
    <name evidence="4" type="ORF">FRZ40_38465</name>
    <name evidence="3" type="ORF">V4C56_34190</name>
</gene>
<evidence type="ECO:0000256" key="2">
    <source>
        <dbReference type="SAM" id="MobiDB-lite"/>
    </source>
</evidence>
<dbReference type="Proteomes" id="UP001481677">
    <property type="component" value="Unassembled WGS sequence"/>
</dbReference>
<evidence type="ECO:0008006" key="7">
    <source>
        <dbReference type="Google" id="ProtNLM"/>
    </source>
</evidence>
<dbReference type="Proteomes" id="UP000321776">
    <property type="component" value="Unassembled WGS sequence"/>
</dbReference>
<name>A0A5C6V4W3_9BURK</name>
<feature type="region of interest" description="Disordered" evidence="2">
    <location>
        <begin position="171"/>
        <end position="197"/>
    </location>
</feature>
<evidence type="ECO:0000313" key="4">
    <source>
        <dbReference type="EMBL" id="TXC80187.1"/>
    </source>
</evidence>
<evidence type="ECO:0000313" key="3">
    <source>
        <dbReference type="EMBL" id="MEM5344666.1"/>
    </source>
</evidence>
<organism evidence="4 5">
    <name type="scientific">Paraburkholderia azotifigens</name>
    <dbReference type="NCBI Taxonomy" id="2057004"/>
    <lineage>
        <taxon>Bacteria</taxon>
        <taxon>Pseudomonadati</taxon>
        <taxon>Pseudomonadota</taxon>
        <taxon>Betaproteobacteria</taxon>
        <taxon>Burkholderiales</taxon>
        <taxon>Burkholderiaceae</taxon>
        <taxon>Paraburkholderia</taxon>
    </lineage>
</organism>
<evidence type="ECO:0000256" key="1">
    <source>
        <dbReference type="SAM" id="Coils"/>
    </source>
</evidence>
<reference evidence="4 5" key="1">
    <citation type="journal article" date="2018" name="Int. J. Syst. Evol. Microbiol.">
        <title>Paraburkholderia azotifigens sp. nov., a nitrogen-fixing bacterium isolated from paddy soil.</title>
        <authorList>
            <person name="Choi G.M."/>
            <person name="Im W.T."/>
        </authorList>
    </citation>
    <scope>NUCLEOTIDE SEQUENCE [LARGE SCALE GENOMIC DNA]</scope>
    <source>
        <strain evidence="4 5">NF 2-5-3</strain>
    </source>
</reference>
<keyword evidence="6" id="KW-1185">Reference proteome</keyword>
<proteinExistence type="predicted"/>
<dbReference type="EMBL" id="JAZHGA010000036">
    <property type="protein sequence ID" value="MEM5344666.1"/>
    <property type="molecule type" value="Genomic_DNA"/>
</dbReference>
<reference evidence="3 6" key="3">
    <citation type="submission" date="2024-01" db="EMBL/GenBank/DDBJ databases">
        <title>The diversity of rhizobia nodulating Mimosa spp. in eleven states of Brazil covering several biomes is determined by host plant, location, and edaphic factors.</title>
        <authorList>
            <person name="Rouws L."/>
            <person name="Barauna A."/>
            <person name="Beukes C."/>
            <person name="De Faria S.M."/>
            <person name="Gross E."/>
            <person name="Dos Reis Junior F.B."/>
            <person name="Simon M."/>
            <person name="Maluk M."/>
            <person name="Odee D.W."/>
            <person name="Kenicer G."/>
            <person name="Young J.P.W."/>
            <person name="Reis V.M."/>
            <person name="Zilli J."/>
            <person name="James E.K."/>
        </authorList>
    </citation>
    <scope>NUCLEOTIDE SEQUENCE [LARGE SCALE GENOMIC DNA]</scope>
    <source>
        <strain evidence="3 6">JPY530</strain>
    </source>
</reference>
<feature type="coiled-coil region" evidence="1">
    <location>
        <begin position="105"/>
        <end position="142"/>
    </location>
</feature>
<dbReference type="EMBL" id="VOQS01000005">
    <property type="protein sequence ID" value="TXC80187.1"/>
    <property type="molecule type" value="Genomic_DNA"/>
</dbReference>
<accession>A0A5C6V4W3</accession>
<reference evidence="4" key="2">
    <citation type="submission" date="2019-08" db="EMBL/GenBank/DDBJ databases">
        <authorList>
            <person name="Im W.-T."/>
        </authorList>
    </citation>
    <scope>NUCLEOTIDE SEQUENCE</scope>
    <source>
        <strain evidence="4">NF 2-5-3</strain>
    </source>
</reference>